<sequence>MPETRNWTFVLDTGCPECGFAPGGLTPAEAATRVRSALPGWAAVLLGATAAVRPAPEVWSPVEYAAHVRDLCRLLPARLATMLSFDDPAFANWDQDAAAAAYGSLPPAEISADLAAWAAAAAAALEAAPSTDSVLGRTGRRGDGTRLTVAELCATLVHEVEHHLRDAGGTVSSSAADDHAEIRTVVARFFAAFVSGPDAAEHAADLHAVLLPEAVVVSAAGDTPVTYDVDGFVAPRASVLASGALEGFREWEVAGRTDLHGDIAQHWCAYAKSWTESGSPAQGAGMKSLQLVRTAAGWRISAVAWDDEPR</sequence>
<dbReference type="EMBL" id="JBHTLX010000020">
    <property type="protein sequence ID" value="MFD1249144.1"/>
    <property type="molecule type" value="Genomic_DNA"/>
</dbReference>
<organism evidence="2 3">
    <name type="scientific">Nocardioides ginsengisoli</name>
    <dbReference type="NCBI Taxonomy" id="363868"/>
    <lineage>
        <taxon>Bacteria</taxon>
        <taxon>Bacillati</taxon>
        <taxon>Actinomycetota</taxon>
        <taxon>Actinomycetes</taxon>
        <taxon>Propionibacteriales</taxon>
        <taxon>Nocardioidaceae</taxon>
        <taxon>Nocardioides</taxon>
    </lineage>
</organism>
<accession>A0ABW3W1R6</accession>
<dbReference type="InterPro" id="IPR032710">
    <property type="entry name" value="NTF2-like_dom_sf"/>
</dbReference>
<dbReference type="Gene3D" id="3.10.450.50">
    <property type="match status" value="1"/>
</dbReference>
<protein>
    <submittedName>
        <fullName evidence="2">DinB family protein</fullName>
    </submittedName>
</protein>
<dbReference type="SUPFAM" id="SSF54427">
    <property type="entry name" value="NTF2-like"/>
    <property type="match status" value="1"/>
</dbReference>
<dbReference type="InterPro" id="IPR024775">
    <property type="entry name" value="DinB-like"/>
</dbReference>
<name>A0ABW3W1R6_9ACTN</name>
<dbReference type="Proteomes" id="UP001597229">
    <property type="component" value="Unassembled WGS sequence"/>
</dbReference>
<dbReference type="RefSeq" id="WP_379228835.1">
    <property type="nucleotide sequence ID" value="NZ_JBHTLX010000020.1"/>
</dbReference>
<feature type="domain" description="DinB-like" evidence="1">
    <location>
        <begin position="32"/>
        <end position="165"/>
    </location>
</feature>
<dbReference type="SUPFAM" id="SSF109854">
    <property type="entry name" value="DinB/YfiT-like putative metalloenzymes"/>
    <property type="match status" value="1"/>
</dbReference>
<comment type="caution">
    <text evidence="2">The sequence shown here is derived from an EMBL/GenBank/DDBJ whole genome shotgun (WGS) entry which is preliminary data.</text>
</comment>
<evidence type="ECO:0000259" key="1">
    <source>
        <dbReference type="Pfam" id="PF12867"/>
    </source>
</evidence>
<evidence type="ECO:0000313" key="3">
    <source>
        <dbReference type="Proteomes" id="UP001597229"/>
    </source>
</evidence>
<proteinExistence type="predicted"/>
<gene>
    <name evidence="2" type="ORF">ACFQ3F_15205</name>
</gene>
<dbReference type="Gene3D" id="1.20.120.450">
    <property type="entry name" value="dinb family like domain"/>
    <property type="match status" value="1"/>
</dbReference>
<keyword evidence="3" id="KW-1185">Reference proteome</keyword>
<evidence type="ECO:0000313" key="2">
    <source>
        <dbReference type="EMBL" id="MFD1249144.1"/>
    </source>
</evidence>
<dbReference type="InterPro" id="IPR034660">
    <property type="entry name" value="DinB/YfiT-like"/>
</dbReference>
<dbReference type="Pfam" id="PF12867">
    <property type="entry name" value="DinB_2"/>
    <property type="match status" value="1"/>
</dbReference>
<reference evidence="3" key="1">
    <citation type="journal article" date="2019" name="Int. J. Syst. Evol. Microbiol.">
        <title>The Global Catalogue of Microorganisms (GCM) 10K type strain sequencing project: providing services to taxonomists for standard genome sequencing and annotation.</title>
        <authorList>
            <consortium name="The Broad Institute Genomics Platform"/>
            <consortium name="The Broad Institute Genome Sequencing Center for Infectious Disease"/>
            <person name="Wu L."/>
            <person name="Ma J."/>
        </authorList>
    </citation>
    <scope>NUCLEOTIDE SEQUENCE [LARGE SCALE GENOMIC DNA]</scope>
    <source>
        <strain evidence="3">CCUG 52478</strain>
    </source>
</reference>